<reference evidence="3" key="1">
    <citation type="journal article" date="2014" name="Int. J. Syst. Evol. Microbiol.">
        <title>Complete genome sequence of Corynebacterium casei LMG S-19264T (=DSM 44701T), isolated from a smear-ripened cheese.</title>
        <authorList>
            <consortium name="US DOE Joint Genome Institute (JGI-PGF)"/>
            <person name="Walter F."/>
            <person name="Albersmeier A."/>
            <person name="Kalinowski J."/>
            <person name="Ruckert C."/>
        </authorList>
    </citation>
    <scope>NUCLEOTIDE SEQUENCE</scope>
    <source>
        <strain evidence="3">CGMCC 1.12698</strain>
    </source>
</reference>
<comment type="caution">
    <text evidence="3">The sequence shown here is derived from an EMBL/GenBank/DDBJ whole genome shotgun (WGS) entry which is preliminary data.</text>
</comment>
<evidence type="ECO:0000313" key="3">
    <source>
        <dbReference type="EMBL" id="GGE68443.1"/>
    </source>
</evidence>
<evidence type="ECO:0000256" key="1">
    <source>
        <dbReference type="SAM" id="Coils"/>
    </source>
</evidence>
<protein>
    <submittedName>
        <fullName evidence="3">Uncharacterized protein</fullName>
    </submittedName>
</protein>
<organism evidence="3 4">
    <name type="scientific">Priestia taiwanensis</name>
    <dbReference type="NCBI Taxonomy" id="1347902"/>
    <lineage>
        <taxon>Bacteria</taxon>
        <taxon>Bacillati</taxon>
        <taxon>Bacillota</taxon>
        <taxon>Bacilli</taxon>
        <taxon>Bacillales</taxon>
        <taxon>Bacillaceae</taxon>
        <taxon>Priestia</taxon>
    </lineage>
</organism>
<feature type="coiled-coil region" evidence="1">
    <location>
        <begin position="2"/>
        <end position="29"/>
    </location>
</feature>
<gene>
    <name evidence="3" type="ORF">GCM10007140_18150</name>
</gene>
<dbReference type="EMBL" id="BMFK01000001">
    <property type="protein sequence ID" value="GGE68443.1"/>
    <property type="molecule type" value="Genomic_DNA"/>
</dbReference>
<name>A0A917AT51_9BACI</name>
<accession>A0A917AT51</accession>
<evidence type="ECO:0000256" key="2">
    <source>
        <dbReference type="SAM" id="Phobius"/>
    </source>
</evidence>
<reference evidence="3" key="2">
    <citation type="submission" date="2020-09" db="EMBL/GenBank/DDBJ databases">
        <authorList>
            <person name="Sun Q."/>
            <person name="Zhou Y."/>
        </authorList>
    </citation>
    <scope>NUCLEOTIDE SEQUENCE</scope>
    <source>
        <strain evidence="3">CGMCC 1.12698</strain>
    </source>
</reference>
<dbReference type="Proteomes" id="UP000605259">
    <property type="component" value="Unassembled WGS sequence"/>
</dbReference>
<proteinExistence type="predicted"/>
<keyword evidence="2" id="KW-1133">Transmembrane helix</keyword>
<feature type="transmembrane region" description="Helical" evidence="2">
    <location>
        <begin position="43"/>
        <end position="65"/>
    </location>
</feature>
<keyword evidence="2" id="KW-0812">Transmembrane</keyword>
<keyword evidence="4" id="KW-1185">Reference proteome</keyword>
<dbReference type="AlphaFoldDB" id="A0A917AT51"/>
<sequence length="72" mass="8106">MNREVVDQLQEVNKRMERVELLIEKQAKEKQSMSFFSEGISSFVFGLFVLGPVIAIAFVIALMTASRLGVDL</sequence>
<keyword evidence="2" id="KW-0472">Membrane</keyword>
<dbReference type="RefSeq" id="WP_188388044.1">
    <property type="nucleotide sequence ID" value="NZ_BMFK01000001.1"/>
</dbReference>
<keyword evidence="1" id="KW-0175">Coiled coil</keyword>
<evidence type="ECO:0000313" key="4">
    <source>
        <dbReference type="Proteomes" id="UP000605259"/>
    </source>
</evidence>